<keyword evidence="3" id="KW-1185">Reference proteome</keyword>
<reference evidence="2" key="2">
    <citation type="submission" date="2018-05" db="EMBL/GenBank/DDBJ databases">
        <title>OpunRS2 (Oryza punctata Reference Sequence Version 2).</title>
        <authorList>
            <person name="Zhang J."/>
            <person name="Kudrna D."/>
            <person name="Lee S."/>
            <person name="Talag J."/>
            <person name="Welchert J."/>
            <person name="Wing R.A."/>
        </authorList>
    </citation>
    <scope>NUCLEOTIDE SEQUENCE [LARGE SCALE GENOMIC DNA]</scope>
</reference>
<sequence>MALTRTNTKHLSSRGGAARQRAANGGRGLPGPVARTTARYGAAAVKHRGTAAVAPGEKRGEKEERRRGWCGEGWRPGVYIGEAEGREGIRWWRMGPERRVGLEATARVMATTT</sequence>
<reference evidence="2" key="1">
    <citation type="submission" date="2015-04" db="UniProtKB">
        <authorList>
            <consortium name="EnsemblPlants"/>
        </authorList>
    </citation>
    <scope>IDENTIFICATION</scope>
</reference>
<feature type="compositionally biased region" description="Basic and acidic residues" evidence="1">
    <location>
        <begin position="56"/>
        <end position="67"/>
    </location>
</feature>
<feature type="region of interest" description="Disordered" evidence="1">
    <location>
        <begin position="1"/>
        <end position="67"/>
    </location>
</feature>
<evidence type="ECO:0000313" key="2">
    <source>
        <dbReference type="EnsemblPlants" id="OPUNC09G07040.1"/>
    </source>
</evidence>
<dbReference type="Gramene" id="OPUNC09G07040.1">
    <property type="protein sequence ID" value="OPUNC09G07040.1"/>
    <property type="gene ID" value="OPUNC09G07040"/>
</dbReference>
<dbReference type="HOGENOM" id="CLU_2137570_0_0_1"/>
<evidence type="ECO:0000313" key="3">
    <source>
        <dbReference type="Proteomes" id="UP000026962"/>
    </source>
</evidence>
<name>A0A0E0M0M1_ORYPU</name>
<proteinExistence type="predicted"/>
<dbReference type="EnsemblPlants" id="OPUNC09G07040.1">
    <property type="protein sequence ID" value="OPUNC09G07040.1"/>
    <property type="gene ID" value="OPUNC09G07040"/>
</dbReference>
<dbReference type="Proteomes" id="UP000026962">
    <property type="component" value="Chromosome 9"/>
</dbReference>
<accession>A0A0E0M0M1</accession>
<feature type="compositionally biased region" description="Low complexity" evidence="1">
    <location>
        <begin position="14"/>
        <end position="24"/>
    </location>
</feature>
<protein>
    <submittedName>
        <fullName evidence="2">Uncharacterized protein</fullName>
    </submittedName>
</protein>
<organism evidence="2">
    <name type="scientific">Oryza punctata</name>
    <name type="common">Red rice</name>
    <dbReference type="NCBI Taxonomy" id="4537"/>
    <lineage>
        <taxon>Eukaryota</taxon>
        <taxon>Viridiplantae</taxon>
        <taxon>Streptophyta</taxon>
        <taxon>Embryophyta</taxon>
        <taxon>Tracheophyta</taxon>
        <taxon>Spermatophyta</taxon>
        <taxon>Magnoliopsida</taxon>
        <taxon>Liliopsida</taxon>
        <taxon>Poales</taxon>
        <taxon>Poaceae</taxon>
        <taxon>BOP clade</taxon>
        <taxon>Oryzoideae</taxon>
        <taxon>Oryzeae</taxon>
        <taxon>Oryzinae</taxon>
        <taxon>Oryza</taxon>
    </lineage>
</organism>
<evidence type="ECO:0000256" key="1">
    <source>
        <dbReference type="SAM" id="MobiDB-lite"/>
    </source>
</evidence>
<dbReference type="AlphaFoldDB" id="A0A0E0M0M1"/>